<dbReference type="InterPro" id="IPR002048">
    <property type="entry name" value="EF_hand_dom"/>
</dbReference>
<dbReference type="EMBL" id="KB202050">
    <property type="protein sequence ID" value="ESO92633.1"/>
    <property type="molecule type" value="Genomic_DNA"/>
</dbReference>
<dbReference type="Proteomes" id="UP000030746">
    <property type="component" value="Unassembled WGS sequence"/>
</dbReference>
<feature type="compositionally biased region" description="Basic and acidic residues" evidence="1">
    <location>
        <begin position="500"/>
        <end position="518"/>
    </location>
</feature>
<dbReference type="Pfam" id="PF13202">
    <property type="entry name" value="EF-hand_5"/>
    <property type="match status" value="1"/>
</dbReference>
<feature type="region of interest" description="Disordered" evidence="1">
    <location>
        <begin position="371"/>
        <end position="410"/>
    </location>
</feature>
<sequence length="620" mass="70106">MALLIYTLEQYNIRQGSSIFRQQFLYYKKAAFRDRAREEIPQDKLTDERCVFDKLDKKHSGRISWEDFINSEAINMLRNRRKRKLVKLLTQAELFRCRQKFMEYDHDRDGEITRFESLKSQMKSYSDLSCFPTPTPSKLLYSNEEIGGVIDWMEFLQDQAITVIASRRNSFCKELPKNASESPKIPPRTPEVITRKRTNFVDSEVRNTLTEIVPALNTVTVISPVTSRSASPVPIGTVDVKSDTPAQTAQTAHSNDSKVSITYDQTLDVPPPVLLRSGRSKSAIVRSRAEKSPNFSKPVVRLNTTKSVDESAVETNVSNGHLIKSPNINLVEESAPQLLQLKHTSVCESNTENSRDQNGGVTNDINESTAILPETPEITLDSVPNTDPKDSTETVENNSDDGESIQRRSVEGEVDVVRRFPKSARNHTISMYIYESNRNTFGNEIRSIRRPVSVVGFKMEPTETVSRLSMNLRRPASSPHHSILPIIRKEIKNNGLPPKELPKSSNKDQEKTPKRSNKENAPPAKMESPRTSVSKLPSPLKQSSDISIKEYDVERRGKKRLNDDIVDSKCGGKYRASDSEVLKAEKVSKTNRSQTTSLFVTRNERALLIDQNDRRPLSLG</sequence>
<reference evidence="3 4" key="1">
    <citation type="journal article" date="2013" name="Nature">
        <title>Insights into bilaterian evolution from three spiralian genomes.</title>
        <authorList>
            <person name="Simakov O."/>
            <person name="Marletaz F."/>
            <person name="Cho S.J."/>
            <person name="Edsinger-Gonzales E."/>
            <person name="Havlak P."/>
            <person name="Hellsten U."/>
            <person name="Kuo D.H."/>
            <person name="Larsson T."/>
            <person name="Lv J."/>
            <person name="Arendt D."/>
            <person name="Savage R."/>
            <person name="Osoegawa K."/>
            <person name="de Jong P."/>
            <person name="Grimwood J."/>
            <person name="Chapman J.A."/>
            <person name="Shapiro H."/>
            <person name="Aerts A."/>
            <person name="Otillar R.P."/>
            <person name="Terry A.Y."/>
            <person name="Boore J.L."/>
            <person name="Grigoriev I.V."/>
            <person name="Lindberg D.R."/>
            <person name="Seaver E.C."/>
            <person name="Weisblat D.A."/>
            <person name="Putnam N.H."/>
            <person name="Rokhsar D.S."/>
        </authorList>
    </citation>
    <scope>NUCLEOTIDE SEQUENCE [LARGE SCALE GENOMIC DNA]</scope>
</reference>
<dbReference type="RefSeq" id="XP_009056774.1">
    <property type="nucleotide sequence ID" value="XM_009058526.1"/>
</dbReference>
<dbReference type="AlphaFoldDB" id="V3ZMN3"/>
<dbReference type="GeneID" id="20249141"/>
<feature type="domain" description="EF-hand" evidence="2">
    <location>
        <begin position="51"/>
        <end position="69"/>
    </location>
</feature>
<evidence type="ECO:0000313" key="4">
    <source>
        <dbReference type="Proteomes" id="UP000030746"/>
    </source>
</evidence>
<dbReference type="InterPro" id="IPR011992">
    <property type="entry name" value="EF-hand-dom_pair"/>
</dbReference>
<organism evidence="3 4">
    <name type="scientific">Lottia gigantea</name>
    <name type="common">Giant owl limpet</name>
    <dbReference type="NCBI Taxonomy" id="225164"/>
    <lineage>
        <taxon>Eukaryota</taxon>
        <taxon>Metazoa</taxon>
        <taxon>Spiralia</taxon>
        <taxon>Lophotrochozoa</taxon>
        <taxon>Mollusca</taxon>
        <taxon>Gastropoda</taxon>
        <taxon>Patellogastropoda</taxon>
        <taxon>Lottioidea</taxon>
        <taxon>Lottiidae</taxon>
        <taxon>Lottia</taxon>
    </lineage>
</organism>
<protein>
    <recommendedName>
        <fullName evidence="2">EF-hand domain-containing protein</fullName>
    </recommendedName>
</protein>
<dbReference type="HOGENOM" id="CLU_440962_0_0_1"/>
<keyword evidence="4" id="KW-1185">Reference proteome</keyword>
<dbReference type="Gene3D" id="1.10.238.10">
    <property type="entry name" value="EF-hand"/>
    <property type="match status" value="1"/>
</dbReference>
<dbReference type="CTD" id="20249141"/>
<evidence type="ECO:0000313" key="3">
    <source>
        <dbReference type="EMBL" id="ESO92633.1"/>
    </source>
</evidence>
<dbReference type="OrthoDB" id="9978298at2759"/>
<dbReference type="SUPFAM" id="SSF47473">
    <property type="entry name" value="EF-hand"/>
    <property type="match status" value="1"/>
</dbReference>
<accession>V3ZMN3</accession>
<feature type="compositionally biased region" description="Polar residues" evidence="1">
    <location>
        <begin position="529"/>
        <end position="546"/>
    </location>
</feature>
<evidence type="ECO:0000256" key="1">
    <source>
        <dbReference type="SAM" id="MobiDB-lite"/>
    </source>
</evidence>
<dbReference type="GO" id="GO:0005509">
    <property type="term" value="F:calcium ion binding"/>
    <property type="evidence" value="ECO:0007669"/>
    <property type="project" value="InterPro"/>
</dbReference>
<evidence type="ECO:0000259" key="2">
    <source>
        <dbReference type="Pfam" id="PF13202"/>
    </source>
</evidence>
<dbReference type="KEGG" id="lgi:LOTGIDRAFT_233074"/>
<feature type="region of interest" description="Disordered" evidence="1">
    <location>
        <begin position="490"/>
        <end position="549"/>
    </location>
</feature>
<proteinExistence type="predicted"/>
<feature type="region of interest" description="Disordered" evidence="1">
    <location>
        <begin position="346"/>
        <end position="365"/>
    </location>
</feature>
<gene>
    <name evidence="3" type="ORF">LOTGIDRAFT_233074</name>
</gene>
<dbReference type="OMA" id="FESRMAQ"/>
<name>V3ZMN3_LOTGI</name>